<proteinExistence type="predicted"/>
<dbReference type="AlphaFoldDB" id="A0A451A7R6"/>
<name>A0A451A7R6_9GAMM</name>
<reference evidence="2" key="1">
    <citation type="submission" date="2019-02" db="EMBL/GenBank/DDBJ databases">
        <authorList>
            <person name="Gruber-Vodicka R. H."/>
            <person name="Seah K. B. B."/>
        </authorList>
    </citation>
    <scope>NUCLEOTIDE SEQUENCE</scope>
    <source>
        <strain evidence="3">BECK_BY1</strain>
        <strain evidence="2">BECK_BY2</strain>
        <strain evidence="1">BECK_BY3</strain>
    </source>
</reference>
<protein>
    <submittedName>
        <fullName evidence="2">Uncharacterized protein</fullName>
    </submittedName>
</protein>
<gene>
    <name evidence="3" type="ORF">BECKTUN1418D_GA0071000_12982</name>
    <name evidence="2" type="ORF">BECKTUN1418E_GA0071001_10741</name>
    <name evidence="1" type="ORF">BECKTUN1418F_GA0071002_10771</name>
</gene>
<evidence type="ECO:0000313" key="3">
    <source>
        <dbReference type="EMBL" id="VFK64911.1"/>
    </source>
</evidence>
<organism evidence="2">
    <name type="scientific">Candidatus Kentrum sp. TUN</name>
    <dbReference type="NCBI Taxonomy" id="2126343"/>
    <lineage>
        <taxon>Bacteria</taxon>
        <taxon>Pseudomonadati</taxon>
        <taxon>Pseudomonadota</taxon>
        <taxon>Gammaproteobacteria</taxon>
        <taxon>Candidatus Kentrum</taxon>
    </lineage>
</organism>
<accession>A0A451A7R6</accession>
<evidence type="ECO:0000313" key="1">
    <source>
        <dbReference type="EMBL" id="VFK55926.1"/>
    </source>
</evidence>
<evidence type="ECO:0000313" key="2">
    <source>
        <dbReference type="EMBL" id="VFK62086.1"/>
    </source>
</evidence>
<dbReference type="EMBL" id="CAADFX010000298">
    <property type="protein sequence ID" value="VFK64911.1"/>
    <property type="molecule type" value="Genomic_DNA"/>
</dbReference>
<dbReference type="EMBL" id="CAADFV010000074">
    <property type="protein sequence ID" value="VFK62086.1"/>
    <property type="molecule type" value="Genomic_DNA"/>
</dbReference>
<dbReference type="EMBL" id="CAADFY010000077">
    <property type="protein sequence ID" value="VFK55926.1"/>
    <property type="molecule type" value="Genomic_DNA"/>
</dbReference>
<sequence length="99" mass="11074">MGETANDNDHGITDKLKSAVEDVQDKIDGNFNKQLLSLAPAFEFFGYPGLSDPRFKTEIVLKVEQLLSNHTTVGYEGIDKVNLPESYRGLDPRNLIFNC</sequence>